<protein>
    <submittedName>
        <fullName evidence="4">Membrane protein</fullName>
    </submittedName>
</protein>
<dbReference type="Pfam" id="PF00571">
    <property type="entry name" value="CBS"/>
    <property type="match status" value="2"/>
</dbReference>
<feature type="domain" description="CBS" evidence="3">
    <location>
        <begin position="98"/>
        <end position="150"/>
    </location>
</feature>
<evidence type="ECO:0000256" key="2">
    <source>
        <dbReference type="PROSITE-ProRule" id="PRU00703"/>
    </source>
</evidence>
<feature type="domain" description="CBS" evidence="3">
    <location>
        <begin position="8"/>
        <end position="65"/>
    </location>
</feature>
<evidence type="ECO:0000256" key="1">
    <source>
        <dbReference type="ARBA" id="ARBA00023122"/>
    </source>
</evidence>
<proteinExistence type="predicted"/>
<dbReference type="InterPro" id="IPR051257">
    <property type="entry name" value="Diverse_CBS-Domain"/>
</dbReference>
<dbReference type="CDD" id="cd04586">
    <property type="entry name" value="CBS_pair_BON_assoc"/>
    <property type="match status" value="1"/>
</dbReference>
<dbReference type="RefSeq" id="WP_174405626.1">
    <property type="nucleotide sequence ID" value="NZ_BLVO01000013.1"/>
</dbReference>
<dbReference type="PANTHER" id="PTHR43080:SF26">
    <property type="entry name" value="REGULATORY PROTEIN"/>
    <property type="match status" value="1"/>
</dbReference>
<gene>
    <name evidence="4" type="ORF">DSM101010T_23550</name>
</gene>
<dbReference type="Gene3D" id="3.10.580.10">
    <property type="entry name" value="CBS-domain"/>
    <property type="match status" value="1"/>
</dbReference>
<organism evidence="4 5">
    <name type="scientific">Desulfovibrio subterraneus</name>
    <dbReference type="NCBI Taxonomy" id="2718620"/>
    <lineage>
        <taxon>Bacteria</taxon>
        <taxon>Pseudomonadati</taxon>
        <taxon>Thermodesulfobacteriota</taxon>
        <taxon>Desulfovibrionia</taxon>
        <taxon>Desulfovibrionales</taxon>
        <taxon>Desulfovibrionaceae</taxon>
        <taxon>Desulfovibrio</taxon>
    </lineage>
</organism>
<dbReference type="InterPro" id="IPR046342">
    <property type="entry name" value="CBS_dom_sf"/>
</dbReference>
<keyword evidence="1 2" id="KW-0129">CBS domain</keyword>
<sequence length="150" mass="16080">MLTARDIMSSKVVSVTPDTDIPTAARLMVDNKYNGLPVVSKDGTLVGIICQSDLISQQKKLNVPTLFTVLDGIIPMRSMSDLDAEMRKIAASKVSEAMTAAPTTVRPSTPIDEIASLMVDNQYHSLPVVEDGQVVGIIGKEDILKTLIPG</sequence>
<accession>A0A7J0BJY6</accession>
<reference evidence="4 5" key="1">
    <citation type="submission" date="2020-05" db="EMBL/GenBank/DDBJ databases">
        <title>Draft genome sequence of Desulfovibrio sp. strain HN2T.</title>
        <authorList>
            <person name="Ueno A."/>
            <person name="Tamazawa S."/>
            <person name="Tamamura S."/>
            <person name="Murakami T."/>
            <person name="Kiyama T."/>
            <person name="Inomata H."/>
            <person name="Amano Y."/>
            <person name="Miyakawa K."/>
            <person name="Tamaki H."/>
            <person name="Naganuma T."/>
            <person name="Kaneko K."/>
        </authorList>
    </citation>
    <scope>NUCLEOTIDE SEQUENCE [LARGE SCALE GENOMIC DNA]</scope>
    <source>
        <strain evidence="4 5">HN2</strain>
    </source>
</reference>
<evidence type="ECO:0000313" key="4">
    <source>
        <dbReference type="EMBL" id="GFM33990.1"/>
    </source>
</evidence>
<dbReference type="EMBL" id="BLVO01000013">
    <property type="protein sequence ID" value="GFM33990.1"/>
    <property type="molecule type" value="Genomic_DNA"/>
</dbReference>
<dbReference type="InterPro" id="IPR000644">
    <property type="entry name" value="CBS_dom"/>
</dbReference>
<dbReference type="Proteomes" id="UP000503840">
    <property type="component" value="Unassembled WGS sequence"/>
</dbReference>
<evidence type="ECO:0000313" key="5">
    <source>
        <dbReference type="Proteomes" id="UP000503840"/>
    </source>
</evidence>
<dbReference type="AlphaFoldDB" id="A0A7J0BJY6"/>
<name>A0A7J0BJY6_9BACT</name>
<dbReference type="SMART" id="SM00116">
    <property type="entry name" value="CBS"/>
    <property type="match status" value="2"/>
</dbReference>
<comment type="caution">
    <text evidence="4">The sequence shown here is derived from an EMBL/GenBank/DDBJ whole genome shotgun (WGS) entry which is preliminary data.</text>
</comment>
<evidence type="ECO:0000259" key="3">
    <source>
        <dbReference type="PROSITE" id="PS51371"/>
    </source>
</evidence>
<dbReference type="PROSITE" id="PS51371">
    <property type="entry name" value="CBS"/>
    <property type="match status" value="2"/>
</dbReference>
<dbReference type="PANTHER" id="PTHR43080">
    <property type="entry name" value="CBS DOMAIN-CONTAINING PROTEIN CBSX3, MITOCHONDRIAL"/>
    <property type="match status" value="1"/>
</dbReference>
<dbReference type="SUPFAM" id="SSF54631">
    <property type="entry name" value="CBS-domain pair"/>
    <property type="match status" value="1"/>
</dbReference>
<keyword evidence="5" id="KW-1185">Reference proteome</keyword>